<evidence type="ECO:0000256" key="1">
    <source>
        <dbReference type="SAM" id="SignalP"/>
    </source>
</evidence>
<dbReference type="KEGG" id="ptn:PTRA_b0520"/>
<feature type="domain" description="ABC-type transport auxiliary lipoprotein component" evidence="2">
    <location>
        <begin position="29"/>
        <end position="195"/>
    </location>
</feature>
<accession>A0A0U2VB92</accession>
<dbReference type="SUPFAM" id="SSF159594">
    <property type="entry name" value="XCC0632-like"/>
    <property type="match status" value="1"/>
</dbReference>
<dbReference type="PROSITE" id="PS51257">
    <property type="entry name" value="PROKAR_LIPOPROTEIN"/>
    <property type="match status" value="1"/>
</dbReference>
<dbReference type="PATRIC" id="fig|1315283.4.peg.3578"/>
<evidence type="ECO:0000313" key="3">
    <source>
        <dbReference type="EMBL" id="ALS34989.1"/>
    </source>
</evidence>
<evidence type="ECO:0000259" key="2">
    <source>
        <dbReference type="Pfam" id="PF03886"/>
    </source>
</evidence>
<dbReference type="RefSeq" id="WP_058374968.1">
    <property type="nucleotide sequence ID" value="NZ_CP011035.1"/>
</dbReference>
<feature type="signal peptide" evidence="1">
    <location>
        <begin position="1"/>
        <end position="24"/>
    </location>
</feature>
<dbReference type="EMBL" id="CP011035">
    <property type="protein sequence ID" value="ALS34989.1"/>
    <property type="molecule type" value="Genomic_DNA"/>
</dbReference>
<dbReference type="Gene3D" id="3.40.50.10610">
    <property type="entry name" value="ABC-type transport auxiliary lipoprotein component"/>
    <property type="match status" value="1"/>
</dbReference>
<evidence type="ECO:0000313" key="4">
    <source>
        <dbReference type="Proteomes" id="UP000065261"/>
    </source>
</evidence>
<name>A0A0U2VB92_9GAMM</name>
<dbReference type="Pfam" id="PF03886">
    <property type="entry name" value="ABC_trans_aux"/>
    <property type="match status" value="1"/>
</dbReference>
<keyword evidence="1" id="KW-0732">Signal</keyword>
<sequence length="204" mass="22998">MVKSSFFVILLALLLSGCSSSIQTAIAYYQFEQPIVASSRDVSATDAQLRVQTVVLRGALNNRGIAMKIDHNQIHAANYHLWGESPDSMLTVSAQQILFNALPNWMVIKGLPVITELDQQTFYELEYEIHHFNGDLQGNADISGLWRLYYTHPETGRRLLSLHNFANVTQLDGDGYDALVATLEKTWQEINLAVAKKIEQTRFK</sequence>
<gene>
    <name evidence="3" type="ORF">PTRA_b0520</name>
</gene>
<proteinExistence type="predicted"/>
<dbReference type="Proteomes" id="UP000065261">
    <property type="component" value="Chromosome II"/>
</dbReference>
<dbReference type="AlphaFoldDB" id="A0A0U2VB92"/>
<organism evidence="3">
    <name type="scientific">Pseudoalteromonas translucida KMM 520</name>
    <dbReference type="NCBI Taxonomy" id="1315283"/>
    <lineage>
        <taxon>Bacteria</taxon>
        <taxon>Pseudomonadati</taxon>
        <taxon>Pseudomonadota</taxon>
        <taxon>Gammaproteobacteria</taxon>
        <taxon>Alteromonadales</taxon>
        <taxon>Pseudoalteromonadaceae</taxon>
        <taxon>Pseudoalteromonas</taxon>
    </lineage>
</organism>
<feature type="chain" id="PRO_5006832921" description="ABC-type transport auxiliary lipoprotein component domain-containing protein" evidence="1">
    <location>
        <begin position="25"/>
        <end position="204"/>
    </location>
</feature>
<dbReference type="OrthoDB" id="6313948at2"/>
<reference evidence="3 4" key="1">
    <citation type="submission" date="2015-03" db="EMBL/GenBank/DDBJ databases">
        <authorList>
            <person name="Murphy D."/>
        </authorList>
    </citation>
    <scope>NUCLEOTIDE SEQUENCE [LARGE SCALE GENOMIC DNA]</scope>
    <source>
        <strain evidence="3 4">KMM 520</strain>
    </source>
</reference>
<protein>
    <recommendedName>
        <fullName evidence="2">ABC-type transport auxiliary lipoprotein component domain-containing protein</fullName>
    </recommendedName>
</protein>
<dbReference type="InterPro" id="IPR005586">
    <property type="entry name" value="ABC_trans_aux"/>
</dbReference>